<proteinExistence type="predicted"/>
<accession>A0A2P4ZZ14</accession>
<dbReference type="RefSeq" id="XP_018660872.1">
    <property type="nucleotide sequence ID" value="XM_018805918.1"/>
</dbReference>
<keyword evidence="1" id="KW-1133">Transmembrane helix</keyword>
<feature type="transmembrane region" description="Helical" evidence="1">
    <location>
        <begin position="27"/>
        <end position="60"/>
    </location>
</feature>
<dbReference type="EMBL" id="JPDN02000004">
    <property type="protein sequence ID" value="PON29526.1"/>
    <property type="molecule type" value="Genomic_DNA"/>
</dbReference>
<sequence>MQNCSTTDETVSVKDSPWVVWQHPVSAIALLTVILSIIILAAAFVSNACLPVYSFGLETLKFYPHRQKKRDRPRSSDVTQHRQLENQYALPEV</sequence>
<dbReference type="AlphaFoldDB" id="A0A2P4ZZ14"/>
<gene>
    <name evidence="2" type="ORF">TGAM01_v201775</name>
</gene>
<reference evidence="2 3" key="1">
    <citation type="journal article" date="2016" name="Genome Announc.">
        <title>Draft Whole-Genome Sequence of Trichoderma gamsii T6085, a Promising Biocontrol Agent of Fusarium Head Blight on Wheat.</title>
        <authorList>
            <person name="Baroncelli R."/>
            <person name="Zapparata A."/>
            <person name="Piaggeschi G."/>
            <person name="Sarrocco S."/>
            <person name="Vannacci G."/>
        </authorList>
    </citation>
    <scope>NUCLEOTIDE SEQUENCE [LARGE SCALE GENOMIC DNA]</scope>
    <source>
        <strain evidence="2 3">T6085</strain>
    </source>
</reference>
<evidence type="ECO:0000313" key="2">
    <source>
        <dbReference type="EMBL" id="PON29526.1"/>
    </source>
</evidence>
<name>A0A2P4ZZ14_9HYPO</name>
<keyword evidence="3" id="KW-1185">Reference proteome</keyword>
<protein>
    <submittedName>
        <fullName evidence="2">Uncharacterized protein</fullName>
    </submittedName>
</protein>
<keyword evidence="1" id="KW-0812">Transmembrane</keyword>
<organism evidence="2 3">
    <name type="scientific">Trichoderma gamsii</name>
    <dbReference type="NCBI Taxonomy" id="398673"/>
    <lineage>
        <taxon>Eukaryota</taxon>
        <taxon>Fungi</taxon>
        <taxon>Dikarya</taxon>
        <taxon>Ascomycota</taxon>
        <taxon>Pezizomycotina</taxon>
        <taxon>Sordariomycetes</taxon>
        <taxon>Hypocreomycetidae</taxon>
        <taxon>Hypocreales</taxon>
        <taxon>Hypocreaceae</taxon>
        <taxon>Trichoderma</taxon>
    </lineage>
</organism>
<evidence type="ECO:0000256" key="1">
    <source>
        <dbReference type="SAM" id="Phobius"/>
    </source>
</evidence>
<dbReference type="GeneID" id="29986001"/>
<dbReference type="Proteomes" id="UP000054821">
    <property type="component" value="Unassembled WGS sequence"/>
</dbReference>
<keyword evidence="1" id="KW-0472">Membrane</keyword>
<evidence type="ECO:0000313" key="3">
    <source>
        <dbReference type="Proteomes" id="UP000054821"/>
    </source>
</evidence>
<comment type="caution">
    <text evidence="2">The sequence shown here is derived from an EMBL/GenBank/DDBJ whole genome shotgun (WGS) entry which is preliminary data.</text>
</comment>